<dbReference type="RefSeq" id="WP_215922988.1">
    <property type="nucleotide sequence ID" value="NZ_JAHKNI010000017.1"/>
</dbReference>
<accession>A0ABS6B9D5</accession>
<organism evidence="2 3">
    <name type="scientific">Nocardia albiluteola</name>
    <dbReference type="NCBI Taxonomy" id="2842303"/>
    <lineage>
        <taxon>Bacteria</taxon>
        <taxon>Bacillati</taxon>
        <taxon>Actinomycetota</taxon>
        <taxon>Actinomycetes</taxon>
        <taxon>Mycobacteriales</taxon>
        <taxon>Nocardiaceae</taxon>
        <taxon>Nocardia</taxon>
    </lineage>
</organism>
<feature type="region of interest" description="Disordered" evidence="1">
    <location>
        <begin position="116"/>
        <end position="171"/>
    </location>
</feature>
<evidence type="ECO:0000256" key="1">
    <source>
        <dbReference type="SAM" id="MobiDB-lite"/>
    </source>
</evidence>
<evidence type="ECO:0008006" key="4">
    <source>
        <dbReference type="Google" id="ProtNLM"/>
    </source>
</evidence>
<protein>
    <recommendedName>
        <fullName evidence="4">PspA domain-containing protein</fullName>
    </recommendedName>
</protein>
<reference evidence="2 3" key="1">
    <citation type="submission" date="2021-06" db="EMBL/GenBank/DDBJ databases">
        <title>Actinomycetes sequencing.</title>
        <authorList>
            <person name="Shan Q."/>
        </authorList>
    </citation>
    <scope>NUCLEOTIDE SEQUENCE [LARGE SCALE GENOMIC DNA]</scope>
    <source>
        <strain evidence="2 3">NEAU-G5</strain>
    </source>
</reference>
<feature type="compositionally biased region" description="Basic and acidic residues" evidence="1">
    <location>
        <begin position="144"/>
        <end position="161"/>
    </location>
</feature>
<feature type="region of interest" description="Disordered" evidence="1">
    <location>
        <begin position="48"/>
        <end position="103"/>
    </location>
</feature>
<evidence type="ECO:0000313" key="3">
    <source>
        <dbReference type="Proteomes" id="UP000733379"/>
    </source>
</evidence>
<keyword evidence="3" id="KW-1185">Reference proteome</keyword>
<gene>
    <name evidence="2" type="ORF">KO481_35975</name>
</gene>
<sequence>MSELTDLAAILAVLPDEDLLSVVTAATTGRPGLEPLHLVAVELSARTGHAGPESDVTSDTSPAAEVAGGRAVTPFDQPGPVTGAVLTPTGFPGTGYSDSGVPTFESVRDKVERRFGTAQGMGELSAQTPVGRGAQEQWQARQKAARERLDEIRKSMHRNDSDQTGGPGETN</sequence>
<name>A0ABS6B9D5_9NOCA</name>
<comment type="caution">
    <text evidence="2">The sequence shown here is derived from an EMBL/GenBank/DDBJ whole genome shotgun (WGS) entry which is preliminary data.</text>
</comment>
<proteinExistence type="predicted"/>
<evidence type="ECO:0000313" key="2">
    <source>
        <dbReference type="EMBL" id="MBU3066907.1"/>
    </source>
</evidence>
<dbReference type="Proteomes" id="UP000733379">
    <property type="component" value="Unassembled WGS sequence"/>
</dbReference>
<dbReference type="EMBL" id="JAHKNI010000017">
    <property type="protein sequence ID" value="MBU3066907.1"/>
    <property type="molecule type" value="Genomic_DNA"/>
</dbReference>